<accession>A0A7W7P059</accession>
<dbReference type="InterPro" id="IPR006442">
    <property type="entry name" value="Antitoxin_Phd/YefM"/>
</dbReference>
<gene>
    <name evidence="4" type="ORF">HNP46_000759</name>
</gene>
<dbReference type="InterPro" id="IPR001633">
    <property type="entry name" value="EAL_dom"/>
</dbReference>
<protein>
    <recommendedName>
        <fullName evidence="2">Antitoxin</fullName>
    </recommendedName>
</protein>
<dbReference type="InterPro" id="IPR036165">
    <property type="entry name" value="YefM-like_sf"/>
</dbReference>
<dbReference type="RefSeq" id="WP_184586160.1">
    <property type="nucleotide sequence ID" value="NZ_JACHLI010000002.1"/>
</dbReference>
<dbReference type="SUPFAM" id="SSF143120">
    <property type="entry name" value="YefM-like"/>
    <property type="match status" value="1"/>
</dbReference>
<dbReference type="InterPro" id="IPR051405">
    <property type="entry name" value="phD/YefM_antitoxin"/>
</dbReference>
<proteinExistence type="inferred from homology"/>
<evidence type="ECO:0000259" key="3">
    <source>
        <dbReference type="PROSITE" id="PS50883"/>
    </source>
</evidence>
<dbReference type="EMBL" id="JACHLI010000002">
    <property type="protein sequence ID" value="MBB4861922.1"/>
    <property type="molecule type" value="Genomic_DNA"/>
</dbReference>
<comment type="function">
    <text evidence="2">Antitoxin component of a type II toxin-antitoxin (TA) system.</text>
</comment>
<dbReference type="PROSITE" id="PS50883">
    <property type="entry name" value="EAL"/>
    <property type="match status" value="1"/>
</dbReference>
<dbReference type="AlphaFoldDB" id="A0A7W7P059"/>
<evidence type="ECO:0000256" key="1">
    <source>
        <dbReference type="ARBA" id="ARBA00009981"/>
    </source>
</evidence>
<evidence type="ECO:0000313" key="5">
    <source>
        <dbReference type="Proteomes" id="UP000566995"/>
    </source>
</evidence>
<dbReference type="Pfam" id="PF02604">
    <property type="entry name" value="PhdYeFM_antitox"/>
    <property type="match status" value="1"/>
</dbReference>
<name>A0A7W7P059_PSENT</name>
<feature type="domain" description="EAL" evidence="3">
    <location>
        <begin position="1"/>
        <end position="81"/>
    </location>
</feature>
<evidence type="ECO:0000256" key="2">
    <source>
        <dbReference type="RuleBase" id="RU362080"/>
    </source>
</evidence>
<dbReference type="PANTHER" id="PTHR33713:SF10">
    <property type="entry name" value="ANTITOXIN YAFN"/>
    <property type="match status" value="1"/>
</dbReference>
<evidence type="ECO:0000313" key="4">
    <source>
        <dbReference type="EMBL" id="MBB4861922.1"/>
    </source>
</evidence>
<comment type="caution">
    <text evidence="4">The sequence shown here is derived from an EMBL/GenBank/DDBJ whole genome shotgun (WGS) entry which is preliminary data.</text>
</comment>
<dbReference type="PANTHER" id="PTHR33713">
    <property type="entry name" value="ANTITOXIN YAFN-RELATED"/>
    <property type="match status" value="1"/>
</dbReference>
<dbReference type="Proteomes" id="UP000566995">
    <property type="component" value="Unassembled WGS sequence"/>
</dbReference>
<comment type="similarity">
    <text evidence="1 2">Belongs to the phD/YefM antitoxin family.</text>
</comment>
<reference evidence="4 5" key="1">
    <citation type="submission" date="2020-08" db="EMBL/GenBank/DDBJ databases">
        <title>Functional genomics of gut bacteria from endangered species of beetles.</title>
        <authorList>
            <person name="Carlos-Shanley C."/>
        </authorList>
    </citation>
    <scope>NUCLEOTIDE SEQUENCE [LARGE SCALE GENOMIC DNA]</scope>
    <source>
        <strain evidence="4 5">S00179</strain>
    </source>
</reference>
<sequence>MQNLLANTAVSVSELKKNPSAVLAESGGEPVAVLNHNKVMGYMVPAELFESIIERLEDLELAEIARSRLSEKGVPVSLDDL</sequence>
<organism evidence="4 5">
    <name type="scientific">Pseudomonas nitroreducens</name>
    <dbReference type="NCBI Taxonomy" id="46680"/>
    <lineage>
        <taxon>Bacteria</taxon>
        <taxon>Pseudomonadati</taxon>
        <taxon>Pseudomonadota</taxon>
        <taxon>Gammaproteobacteria</taxon>
        <taxon>Pseudomonadales</taxon>
        <taxon>Pseudomonadaceae</taxon>
        <taxon>Pseudomonas</taxon>
    </lineage>
</organism>